<keyword evidence="2" id="KW-0812">Transmembrane</keyword>
<keyword evidence="2" id="KW-1133">Transmembrane helix</keyword>
<keyword evidence="2" id="KW-0472">Membrane</keyword>
<reference evidence="5" key="1">
    <citation type="submission" date="2016-04" db="EMBL/GenBank/DDBJ databases">
        <title>The genome sequence project of a novel Fervidobacterium isolate from a hot spring in Thailand.</title>
        <authorList>
            <person name="Gonzalez J.M."/>
            <person name="Cuecas A."/>
            <person name="Kanoksilapatham W."/>
        </authorList>
    </citation>
    <scope>NUCLEOTIDE SEQUENCE [LARGE SCALE GENOMIC DNA]</scope>
    <source>
        <strain evidence="5">FC2004</strain>
    </source>
</reference>
<feature type="domain" description="Bacterial sugar transferase" evidence="3">
    <location>
        <begin position="225"/>
        <end position="406"/>
    </location>
</feature>
<evidence type="ECO:0000256" key="1">
    <source>
        <dbReference type="ARBA" id="ARBA00006464"/>
    </source>
</evidence>
<organism evidence="4 5">
    <name type="scientific">Fervidobacterium thailandense</name>
    <dbReference type="NCBI Taxonomy" id="1008305"/>
    <lineage>
        <taxon>Bacteria</taxon>
        <taxon>Thermotogati</taxon>
        <taxon>Thermotogota</taxon>
        <taxon>Thermotogae</taxon>
        <taxon>Thermotogales</taxon>
        <taxon>Fervidobacteriaceae</taxon>
        <taxon>Fervidobacterium</taxon>
    </lineage>
</organism>
<evidence type="ECO:0000259" key="3">
    <source>
        <dbReference type="Pfam" id="PF02397"/>
    </source>
</evidence>
<feature type="transmembrane region" description="Helical" evidence="2">
    <location>
        <begin position="83"/>
        <end position="104"/>
    </location>
</feature>
<dbReference type="PANTHER" id="PTHR30576:SF0">
    <property type="entry name" value="UNDECAPRENYL-PHOSPHATE N-ACETYLGALACTOSAMINYL 1-PHOSPHATE TRANSFERASE-RELATED"/>
    <property type="match status" value="1"/>
</dbReference>
<accession>A0A1E3G433</accession>
<dbReference type="GO" id="GO:0016780">
    <property type="term" value="F:phosphotransferase activity, for other substituted phosphate groups"/>
    <property type="evidence" value="ECO:0007669"/>
    <property type="project" value="TreeGrafter"/>
</dbReference>
<dbReference type="RefSeq" id="WP_069292406.1">
    <property type="nucleotide sequence ID" value="NZ_CP140110.1"/>
</dbReference>
<keyword evidence="4" id="KW-0808">Transferase</keyword>
<evidence type="ECO:0000313" key="5">
    <source>
        <dbReference type="Proteomes" id="UP000094570"/>
    </source>
</evidence>
<evidence type="ECO:0000256" key="2">
    <source>
        <dbReference type="SAM" id="Phobius"/>
    </source>
</evidence>
<proteinExistence type="inferred from homology"/>
<keyword evidence="5" id="KW-1185">Reference proteome</keyword>
<sequence>MPTVVIILDSLLAAFILYCFTNEVLLATLYGITFGISIFAFRTCDVDHLESLHEQLTRVGVSSVLTTLFLSALFSMLKFRIPYFRTFYAIVSLLPSIPALNVALRKIERRSKKPVRFLVIGKKSDTEDIIREIEEKSQGRYLFSEFVNPSPEVVLKKMETHTHILVADYKLYETVKELVRKHKVQVEFLPHLAEKVLKRIPLELIDKFREYYEIEFEKVSESPVKRIIDVIGAVVGLVIYAPLIVVAGLLILIEDGKPVIFRQVRIGRNGEPFEFIKLRTLRNENYNPENPNSNISERALTVGKFLRRTRIDEAPQFWLVLKGKMSLVGPRPEMIEYHKLSSENIPYYSYRLKLKPGITGWAQINFSHTTSLDEYRRKTEYDLYYIKNRSTLLDLRILIQTIEALFWRRGAR</sequence>
<comment type="similarity">
    <text evidence="1">Belongs to the bacterial sugar transferase family.</text>
</comment>
<dbReference type="EMBL" id="LWAF01000002">
    <property type="protein sequence ID" value="ODN30979.1"/>
    <property type="molecule type" value="Genomic_DNA"/>
</dbReference>
<feature type="transmembrane region" description="Helical" evidence="2">
    <location>
        <begin position="227"/>
        <end position="253"/>
    </location>
</feature>
<dbReference type="AlphaFoldDB" id="A0A1E3G433"/>
<name>A0A1E3G433_9BACT</name>
<protein>
    <submittedName>
        <fullName evidence="4">Polyprenyl glycosylphosphotransferase</fullName>
    </submittedName>
</protein>
<dbReference type="STRING" id="1008305.A4H02_01500"/>
<dbReference type="InterPro" id="IPR003362">
    <property type="entry name" value="Bact_transf"/>
</dbReference>
<evidence type="ECO:0000313" key="4">
    <source>
        <dbReference type="EMBL" id="ODN30979.1"/>
    </source>
</evidence>
<gene>
    <name evidence="4" type="ORF">A4H02_01500</name>
</gene>
<feature type="transmembrane region" description="Helical" evidence="2">
    <location>
        <begin position="12"/>
        <end position="39"/>
    </location>
</feature>
<dbReference type="PANTHER" id="PTHR30576">
    <property type="entry name" value="COLANIC BIOSYNTHESIS UDP-GLUCOSE LIPID CARRIER TRANSFERASE"/>
    <property type="match status" value="1"/>
</dbReference>
<dbReference type="Pfam" id="PF02397">
    <property type="entry name" value="Bac_transf"/>
    <property type="match status" value="1"/>
</dbReference>
<comment type="caution">
    <text evidence="4">The sequence shown here is derived from an EMBL/GenBank/DDBJ whole genome shotgun (WGS) entry which is preliminary data.</text>
</comment>
<dbReference type="Proteomes" id="UP000094570">
    <property type="component" value="Unassembled WGS sequence"/>
</dbReference>
<dbReference type="OrthoDB" id="9808602at2"/>